<dbReference type="AlphaFoldDB" id="A0A2Z2L7A5"/>
<dbReference type="Pfam" id="PF04800">
    <property type="entry name" value="NDUS4"/>
    <property type="match status" value="1"/>
</dbReference>
<evidence type="ECO:0000313" key="8">
    <source>
        <dbReference type="Proteomes" id="UP000259762"/>
    </source>
</evidence>
<keyword evidence="8" id="KW-1185">Reference proteome</keyword>
<keyword evidence="5" id="KW-0249">Electron transport</keyword>
<evidence type="ECO:0000256" key="5">
    <source>
        <dbReference type="ARBA" id="ARBA00022982"/>
    </source>
</evidence>
<name>A0A2Z2L7A5_9RICK</name>
<dbReference type="Proteomes" id="UP000259762">
    <property type="component" value="Chromosome"/>
</dbReference>
<dbReference type="Gene3D" id="3.30.160.190">
    <property type="entry name" value="atu1810 like domain"/>
    <property type="match status" value="1"/>
</dbReference>
<evidence type="ECO:0000256" key="6">
    <source>
        <dbReference type="ARBA" id="ARBA00023136"/>
    </source>
</evidence>
<dbReference type="InterPro" id="IPR038532">
    <property type="entry name" value="NDUFS4-like_sf"/>
</dbReference>
<comment type="subcellular location">
    <subcellularLocation>
        <location evidence="1">Membrane</location>
    </subcellularLocation>
</comment>
<evidence type="ECO:0000256" key="2">
    <source>
        <dbReference type="ARBA" id="ARBA00022448"/>
    </source>
</evidence>
<dbReference type="KEGG" id="aoh:AOV_00165"/>
<dbReference type="InterPro" id="IPR006885">
    <property type="entry name" value="NADH_UbQ_FeS_4_mit-like"/>
</dbReference>
<dbReference type="PANTHER" id="PTHR12219:SF8">
    <property type="entry name" value="NADH DEHYDROGENASE [UBIQUINONE] IRON-SULFUR PROTEIN 4, MITOCHONDRIAL"/>
    <property type="match status" value="1"/>
</dbReference>
<dbReference type="PANTHER" id="PTHR12219">
    <property type="entry name" value="NADH-UBIQUINONE OXIDOREDUCTASE"/>
    <property type="match status" value="1"/>
</dbReference>
<accession>A0A2Z2L7A5</accession>
<reference evidence="8" key="1">
    <citation type="submission" date="2018-06" db="EMBL/GenBank/DDBJ databases">
        <title>The Anaplasma ovis genome reveals a high proportion of pseudogenes.</title>
        <authorList>
            <person name="Liu Z."/>
            <person name="Peasley A.M."/>
            <person name="Yang J."/>
            <person name="Li Y."/>
            <person name="Guan G."/>
            <person name="Luo J."/>
            <person name="Yin H."/>
            <person name="Brayton K.A."/>
        </authorList>
    </citation>
    <scope>NUCLEOTIDE SEQUENCE [LARGE SCALE GENOMIC DNA]</scope>
    <source>
        <strain evidence="8">Haibei</strain>
    </source>
</reference>
<keyword evidence="3" id="KW-0679">Respiratory chain</keyword>
<dbReference type="RefSeq" id="WP_075138648.1">
    <property type="nucleotide sequence ID" value="NZ_CP015994.1"/>
</dbReference>
<organism evidence="7 8">
    <name type="scientific">Anaplasma ovis str. Haibei</name>
    <dbReference type="NCBI Taxonomy" id="1248439"/>
    <lineage>
        <taxon>Bacteria</taxon>
        <taxon>Pseudomonadati</taxon>
        <taxon>Pseudomonadota</taxon>
        <taxon>Alphaproteobacteria</taxon>
        <taxon>Rickettsiales</taxon>
        <taxon>Anaplasmataceae</taxon>
        <taxon>Anaplasma</taxon>
    </lineage>
</organism>
<dbReference type="OrthoDB" id="9799572at2"/>
<sequence>MQVPGGSRVPVARIYRPARNVMQSGAYGRSFWCIEFEPSCSLYRDSLMGWVGSRDTAQQVRLRFPNKEGAISYAKARGILYVVLPDQATRKKPKSYSENFLRDREL</sequence>
<keyword evidence="4" id="KW-0809">Transit peptide</keyword>
<dbReference type="EMBL" id="CP015994">
    <property type="protein sequence ID" value="ASI47389.1"/>
    <property type="molecule type" value="Genomic_DNA"/>
</dbReference>
<keyword evidence="2" id="KW-0813">Transport</keyword>
<proteinExistence type="predicted"/>
<evidence type="ECO:0000256" key="4">
    <source>
        <dbReference type="ARBA" id="ARBA00022946"/>
    </source>
</evidence>
<dbReference type="GO" id="GO:0022900">
    <property type="term" value="P:electron transport chain"/>
    <property type="evidence" value="ECO:0007669"/>
    <property type="project" value="InterPro"/>
</dbReference>
<reference evidence="7 8" key="2">
    <citation type="journal article" date="2019" name="BMC Genomics">
        <title>The Anaplasma ovis genome reveals a high proportion of pseudogenes.</title>
        <authorList>
            <person name="Liu Z."/>
            <person name="Peasley A.M."/>
            <person name="Yang J."/>
            <person name="Li Y."/>
            <person name="Guan G."/>
            <person name="Luo J."/>
            <person name="Yin H."/>
            <person name="Brayton K.A."/>
        </authorList>
    </citation>
    <scope>NUCLEOTIDE SEQUENCE [LARGE SCALE GENOMIC DNA]</scope>
    <source>
        <strain evidence="7 8">Haibei</strain>
    </source>
</reference>
<keyword evidence="6" id="KW-0472">Membrane</keyword>
<evidence type="ECO:0000256" key="3">
    <source>
        <dbReference type="ARBA" id="ARBA00022660"/>
    </source>
</evidence>
<gene>
    <name evidence="7" type="ORF">AOV_00165</name>
</gene>
<protein>
    <submittedName>
        <fullName evidence="7">NADH-ubiquinone oxidoreductase</fullName>
    </submittedName>
</protein>
<dbReference type="GO" id="GO:0016020">
    <property type="term" value="C:membrane"/>
    <property type="evidence" value="ECO:0007669"/>
    <property type="project" value="UniProtKB-SubCell"/>
</dbReference>
<evidence type="ECO:0000313" key="7">
    <source>
        <dbReference type="EMBL" id="ASI47389.1"/>
    </source>
</evidence>
<keyword evidence="7" id="KW-0830">Ubiquinone</keyword>
<evidence type="ECO:0000256" key="1">
    <source>
        <dbReference type="ARBA" id="ARBA00004370"/>
    </source>
</evidence>